<dbReference type="GO" id="GO:0042813">
    <property type="term" value="F:Wnt receptor activity"/>
    <property type="evidence" value="ECO:0007669"/>
    <property type="project" value="TreeGrafter"/>
</dbReference>
<proteinExistence type="predicted"/>
<sequence length="277" mass="31277">MGVRIWFCMCLLAHCVPLTSSLSSKVLYSANNAIMEFDLDTRTVTKLLEPGSNRVFAMDYDYKHRFIYFPRYDTNDIVRFAYPSSNRTLQTVVQTDPFPSGIAVDSTNEHIYWVVPAGTNTLSRCNLDGSNLTLLTTLSVPYVVRLDVTNRWMYIVKAYIGVMKLRFDIAEQQMLVNITTSAIIHCMDIDTDESRVYWFEGNGELISAKDDGSDIKTIISTNTGGNNFGLRVSGSYLYYAGNKQLLMVNKTPVSTPTVLYNDTSRIESIFVFNQSGM</sequence>
<dbReference type="EMBL" id="CACVKT020002298">
    <property type="protein sequence ID" value="CAC5377271.1"/>
    <property type="molecule type" value="Genomic_DNA"/>
</dbReference>
<dbReference type="InterPro" id="IPR050778">
    <property type="entry name" value="Cueball_EGF_LRP_Nidogen"/>
</dbReference>
<evidence type="ECO:0000313" key="3">
    <source>
        <dbReference type="EMBL" id="CAC5377271.1"/>
    </source>
</evidence>
<dbReference type="GO" id="GO:0017147">
    <property type="term" value="F:Wnt-protein binding"/>
    <property type="evidence" value="ECO:0007669"/>
    <property type="project" value="TreeGrafter"/>
</dbReference>
<dbReference type="GO" id="GO:0060070">
    <property type="term" value="P:canonical Wnt signaling pathway"/>
    <property type="evidence" value="ECO:0007669"/>
    <property type="project" value="TreeGrafter"/>
</dbReference>
<feature type="signal peptide" evidence="1">
    <location>
        <begin position="1"/>
        <end position="21"/>
    </location>
</feature>
<protein>
    <recommendedName>
        <fullName evidence="2">Prolow-density lipoprotein receptor-related protein 1-like beta-propeller domain-containing protein</fullName>
    </recommendedName>
</protein>
<dbReference type="AlphaFoldDB" id="A0A6J8B1J8"/>
<evidence type="ECO:0000259" key="2">
    <source>
        <dbReference type="Pfam" id="PF16472"/>
    </source>
</evidence>
<dbReference type="PANTHER" id="PTHR46513">
    <property type="entry name" value="VITELLOGENIN RECEPTOR-LIKE PROTEIN-RELATED-RELATED"/>
    <property type="match status" value="1"/>
</dbReference>
<name>A0A6J8B1J8_MYTCO</name>
<evidence type="ECO:0000256" key="1">
    <source>
        <dbReference type="SAM" id="SignalP"/>
    </source>
</evidence>
<dbReference type="InterPro" id="IPR011042">
    <property type="entry name" value="6-blade_b-propeller_TolB-like"/>
</dbReference>
<dbReference type="GO" id="GO:0005886">
    <property type="term" value="C:plasma membrane"/>
    <property type="evidence" value="ECO:0007669"/>
    <property type="project" value="TreeGrafter"/>
</dbReference>
<gene>
    <name evidence="3" type="ORF">MCOR_13595</name>
</gene>
<dbReference type="Pfam" id="PF16472">
    <property type="entry name" value="DUF5050"/>
    <property type="match status" value="1"/>
</dbReference>
<evidence type="ECO:0000313" key="4">
    <source>
        <dbReference type="Proteomes" id="UP000507470"/>
    </source>
</evidence>
<dbReference type="Proteomes" id="UP000507470">
    <property type="component" value="Unassembled WGS sequence"/>
</dbReference>
<reference evidence="3 4" key="1">
    <citation type="submission" date="2020-06" db="EMBL/GenBank/DDBJ databases">
        <authorList>
            <person name="Li R."/>
            <person name="Bekaert M."/>
        </authorList>
    </citation>
    <scope>NUCLEOTIDE SEQUENCE [LARGE SCALE GENOMIC DNA]</scope>
    <source>
        <strain evidence="4">wild</strain>
    </source>
</reference>
<dbReference type="InterPro" id="IPR000033">
    <property type="entry name" value="LDLR_classB_rpt"/>
</dbReference>
<keyword evidence="4" id="KW-1185">Reference proteome</keyword>
<accession>A0A6J8B1J8</accession>
<dbReference type="OrthoDB" id="6095542at2759"/>
<dbReference type="Gene3D" id="2.120.10.30">
    <property type="entry name" value="TolB, C-terminal domain"/>
    <property type="match status" value="1"/>
</dbReference>
<organism evidence="3 4">
    <name type="scientific">Mytilus coruscus</name>
    <name type="common">Sea mussel</name>
    <dbReference type="NCBI Taxonomy" id="42192"/>
    <lineage>
        <taxon>Eukaryota</taxon>
        <taxon>Metazoa</taxon>
        <taxon>Spiralia</taxon>
        <taxon>Lophotrochozoa</taxon>
        <taxon>Mollusca</taxon>
        <taxon>Bivalvia</taxon>
        <taxon>Autobranchia</taxon>
        <taxon>Pteriomorphia</taxon>
        <taxon>Mytilida</taxon>
        <taxon>Mytiloidea</taxon>
        <taxon>Mytilidae</taxon>
        <taxon>Mytilinae</taxon>
        <taxon>Mytilus</taxon>
    </lineage>
</organism>
<keyword evidence="1" id="KW-0732">Signal</keyword>
<feature type="chain" id="PRO_5026879400" description="Prolow-density lipoprotein receptor-related protein 1-like beta-propeller domain-containing protein" evidence="1">
    <location>
        <begin position="22"/>
        <end position="277"/>
    </location>
</feature>
<dbReference type="SMART" id="SM00135">
    <property type="entry name" value="LY"/>
    <property type="match status" value="1"/>
</dbReference>
<dbReference type="PANTHER" id="PTHR46513:SF13">
    <property type="entry name" value="EGF-LIKE DOMAIN-CONTAINING PROTEIN"/>
    <property type="match status" value="1"/>
</dbReference>
<dbReference type="SUPFAM" id="SSF63825">
    <property type="entry name" value="YWTD domain"/>
    <property type="match status" value="1"/>
</dbReference>
<feature type="domain" description="Prolow-density lipoprotein receptor-related protein 1-like beta-propeller" evidence="2">
    <location>
        <begin position="105"/>
        <end position="264"/>
    </location>
</feature>
<dbReference type="InterPro" id="IPR032485">
    <property type="entry name" value="LRP1-like_beta_prop"/>
</dbReference>